<protein>
    <submittedName>
        <fullName evidence="1">Uncharacterized protein</fullName>
    </submittedName>
</protein>
<dbReference type="GeneID" id="28857672"/>
<dbReference type="RefSeq" id="XP_018146043.1">
    <property type="nucleotide sequence ID" value="XM_018293678.1"/>
</dbReference>
<comment type="caution">
    <text evidence="1">The sequence shown here is derived from an EMBL/GenBank/DDBJ whole genome shotgun (WGS) entry which is preliminary data.</text>
</comment>
<gene>
    <name evidence="1" type="ORF">VFPPC_15925</name>
</gene>
<accession>A0A179FVU1</accession>
<dbReference type="Proteomes" id="UP000078397">
    <property type="component" value="Unassembled WGS sequence"/>
</dbReference>
<evidence type="ECO:0000313" key="2">
    <source>
        <dbReference type="Proteomes" id="UP000078397"/>
    </source>
</evidence>
<keyword evidence="2" id="KW-1185">Reference proteome</keyword>
<reference evidence="1 2" key="1">
    <citation type="journal article" date="2016" name="PLoS Pathog.">
        <title>Biosynthesis of antibiotic leucinostatins in bio-control fungus Purpureocillium lilacinum and their inhibition on phytophthora revealed by genome mining.</title>
        <authorList>
            <person name="Wang G."/>
            <person name="Liu Z."/>
            <person name="Lin R."/>
            <person name="Li E."/>
            <person name="Mao Z."/>
            <person name="Ling J."/>
            <person name="Yang Y."/>
            <person name="Yin W.B."/>
            <person name="Xie B."/>
        </authorList>
    </citation>
    <scope>NUCLEOTIDE SEQUENCE [LARGE SCALE GENOMIC DNA]</scope>
    <source>
        <strain evidence="1">170</strain>
    </source>
</reference>
<dbReference type="KEGG" id="pchm:VFPPC_15925"/>
<sequence>MCLMENRRRANREVFALRRTIGSPWTTLPGKNICQRSIITPMTPYYWQILRKVSEMVPRGVKIESSCRRRHVEVVDIEPMGTVRGS</sequence>
<organism evidence="1 2">
    <name type="scientific">Pochonia chlamydosporia 170</name>
    <dbReference type="NCBI Taxonomy" id="1380566"/>
    <lineage>
        <taxon>Eukaryota</taxon>
        <taxon>Fungi</taxon>
        <taxon>Dikarya</taxon>
        <taxon>Ascomycota</taxon>
        <taxon>Pezizomycotina</taxon>
        <taxon>Sordariomycetes</taxon>
        <taxon>Hypocreomycetidae</taxon>
        <taxon>Hypocreales</taxon>
        <taxon>Clavicipitaceae</taxon>
        <taxon>Pochonia</taxon>
    </lineage>
</organism>
<dbReference type="AlphaFoldDB" id="A0A179FVU1"/>
<dbReference type="EMBL" id="LSBJ02000003">
    <property type="protein sequence ID" value="OAQ69193.1"/>
    <property type="molecule type" value="Genomic_DNA"/>
</dbReference>
<name>A0A179FVU1_METCM</name>
<proteinExistence type="predicted"/>
<evidence type="ECO:0000313" key="1">
    <source>
        <dbReference type="EMBL" id="OAQ69193.1"/>
    </source>
</evidence>